<dbReference type="Proteomes" id="UP000279799">
    <property type="component" value="Chromosome"/>
</dbReference>
<evidence type="ECO:0000313" key="4">
    <source>
        <dbReference type="Proteomes" id="UP000279799"/>
    </source>
</evidence>
<dbReference type="GO" id="GO:0016020">
    <property type="term" value="C:membrane"/>
    <property type="evidence" value="ECO:0007669"/>
    <property type="project" value="InterPro"/>
</dbReference>
<dbReference type="KEGG" id="adp:NCTC12871_00290"/>
<keyword evidence="1" id="KW-0472">Membrane</keyword>
<protein>
    <submittedName>
        <fullName evidence="3">Flp operon protein B</fullName>
    </submittedName>
</protein>
<keyword evidence="1" id="KW-0812">Transmembrane</keyword>
<dbReference type="EMBL" id="LR134510">
    <property type="protein sequence ID" value="VEJ08872.1"/>
    <property type="molecule type" value="Genomic_DNA"/>
</dbReference>
<feature type="transmembrane region" description="Helical" evidence="1">
    <location>
        <begin position="6"/>
        <end position="32"/>
    </location>
</feature>
<dbReference type="RefSeq" id="WP_232019066.1">
    <property type="nucleotide sequence ID" value="NZ_LR134510.1"/>
</dbReference>
<dbReference type="GO" id="GO:0004190">
    <property type="term" value="F:aspartic-type endopeptidase activity"/>
    <property type="evidence" value="ECO:0007669"/>
    <property type="project" value="InterPro"/>
</dbReference>
<reference evidence="3 4" key="1">
    <citation type="submission" date="2018-12" db="EMBL/GenBank/DDBJ databases">
        <authorList>
            <consortium name="Pathogen Informatics"/>
        </authorList>
    </citation>
    <scope>NUCLEOTIDE SEQUENCE [LARGE SCALE GENOMIC DNA]</scope>
    <source>
        <strain evidence="3 4">NCTC12871</strain>
    </source>
</reference>
<feature type="transmembrane region" description="Helical" evidence="1">
    <location>
        <begin position="137"/>
        <end position="156"/>
    </location>
</feature>
<sequence length="157" mass="17111">MLPASYSISLGMVGIFFICSVAIVTTLIMISCSDVRHRLISNQLVFALGCAILPYSILLHGNIYFVPALVILAIGFFLFLIHIIGAGDIKLLSILVLAIPPSQLMFFFFFVTVLGVILALGGLIFFRRNVKERGLPYGVAIAGGFLLQEVLFFPLVS</sequence>
<feature type="transmembrane region" description="Helical" evidence="1">
    <location>
        <begin position="39"/>
        <end position="57"/>
    </location>
</feature>
<name>A0A448TSA3_9PAST</name>
<proteinExistence type="predicted"/>
<keyword evidence="4" id="KW-1185">Reference proteome</keyword>
<evidence type="ECO:0000259" key="2">
    <source>
        <dbReference type="Pfam" id="PF01478"/>
    </source>
</evidence>
<feature type="transmembrane region" description="Helical" evidence="1">
    <location>
        <begin position="63"/>
        <end position="84"/>
    </location>
</feature>
<keyword evidence="1" id="KW-1133">Transmembrane helix</keyword>
<feature type="transmembrane region" description="Helical" evidence="1">
    <location>
        <begin position="104"/>
        <end position="125"/>
    </location>
</feature>
<dbReference type="AlphaFoldDB" id="A0A448TSA3"/>
<gene>
    <name evidence="3" type="primary">tadV_1</name>
    <name evidence="3" type="ORF">NCTC12871_00290</name>
</gene>
<accession>A0A448TSA3</accession>
<organism evidence="3 4">
    <name type="scientific">Actinobacillus delphinicola</name>
    <dbReference type="NCBI Taxonomy" id="51161"/>
    <lineage>
        <taxon>Bacteria</taxon>
        <taxon>Pseudomonadati</taxon>
        <taxon>Pseudomonadota</taxon>
        <taxon>Gammaproteobacteria</taxon>
        <taxon>Pasteurellales</taxon>
        <taxon>Pasteurellaceae</taxon>
        <taxon>Actinobacillus</taxon>
    </lineage>
</organism>
<dbReference type="Pfam" id="PF01478">
    <property type="entry name" value="Peptidase_A24"/>
    <property type="match status" value="1"/>
</dbReference>
<dbReference type="Gene3D" id="1.20.120.1220">
    <property type="match status" value="1"/>
</dbReference>
<evidence type="ECO:0000256" key="1">
    <source>
        <dbReference type="SAM" id="Phobius"/>
    </source>
</evidence>
<evidence type="ECO:0000313" key="3">
    <source>
        <dbReference type="EMBL" id="VEJ08872.1"/>
    </source>
</evidence>
<feature type="domain" description="Prepilin type IV endopeptidase peptidase" evidence="2">
    <location>
        <begin position="23"/>
        <end position="120"/>
    </location>
</feature>
<dbReference type="InterPro" id="IPR000045">
    <property type="entry name" value="Prepilin_IV_endopep_pep"/>
</dbReference>